<dbReference type="PROSITE" id="PS50023">
    <property type="entry name" value="LIM_DOMAIN_2"/>
    <property type="match status" value="1"/>
</dbReference>
<dbReference type="PROSITE" id="PS00478">
    <property type="entry name" value="LIM_DOMAIN_1"/>
    <property type="match status" value="1"/>
</dbReference>
<dbReference type="GO" id="GO:0031005">
    <property type="term" value="F:filamin binding"/>
    <property type="evidence" value="ECO:0007669"/>
    <property type="project" value="TreeGrafter"/>
</dbReference>
<dbReference type="Ensembl" id="ENSVKKT00000013199.1">
    <property type="protein sequence ID" value="ENSVKKP00000012887.1"/>
    <property type="gene ID" value="ENSVKKG00000008925.1"/>
</dbReference>
<evidence type="ECO:0000313" key="8">
    <source>
        <dbReference type="Ensembl" id="ENSVKKP00000012887.1"/>
    </source>
</evidence>
<organism evidence="8 9">
    <name type="scientific">Varanus komodoensis</name>
    <name type="common">Komodo dragon</name>
    <dbReference type="NCBI Taxonomy" id="61221"/>
    <lineage>
        <taxon>Eukaryota</taxon>
        <taxon>Metazoa</taxon>
        <taxon>Chordata</taxon>
        <taxon>Craniata</taxon>
        <taxon>Vertebrata</taxon>
        <taxon>Euteleostomi</taxon>
        <taxon>Lepidosauria</taxon>
        <taxon>Squamata</taxon>
        <taxon>Bifurcata</taxon>
        <taxon>Unidentata</taxon>
        <taxon>Episquamata</taxon>
        <taxon>Toxicofera</taxon>
        <taxon>Anguimorpha</taxon>
        <taxon>Paleoanguimorpha</taxon>
        <taxon>Varanoidea</taxon>
        <taxon>Varanidae</taxon>
        <taxon>Varanus</taxon>
    </lineage>
</organism>
<dbReference type="Gene3D" id="2.10.110.10">
    <property type="entry name" value="Cysteine Rich Protein"/>
    <property type="match status" value="2"/>
</dbReference>
<dbReference type="CDD" id="cd08368">
    <property type="entry name" value="LIM"/>
    <property type="match status" value="1"/>
</dbReference>
<dbReference type="InterPro" id="IPR001781">
    <property type="entry name" value="Znf_LIM"/>
</dbReference>
<dbReference type="SMART" id="SM00132">
    <property type="entry name" value="LIM"/>
    <property type="match status" value="2"/>
</dbReference>
<feature type="region of interest" description="Disordered" evidence="6">
    <location>
        <begin position="1"/>
        <end position="27"/>
    </location>
</feature>
<dbReference type="Proteomes" id="UP000694545">
    <property type="component" value="Unplaced"/>
</dbReference>
<keyword evidence="1 5" id="KW-0479">Metal-binding</keyword>
<dbReference type="SUPFAM" id="SSF57716">
    <property type="entry name" value="Glucocorticoid receptor-like (DNA-binding domain)"/>
    <property type="match status" value="2"/>
</dbReference>
<dbReference type="AlphaFoldDB" id="A0A8D2KWA6"/>
<keyword evidence="4 5" id="KW-0440">LIM domain</keyword>
<dbReference type="GO" id="GO:0098609">
    <property type="term" value="P:cell-cell adhesion"/>
    <property type="evidence" value="ECO:0007669"/>
    <property type="project" value="TreeGrafter"/>
</dbReference>
<dbReference type="GO" id="GO:0046872">
    <property type="term" value="F:metal ion binding"/>
    <property type="evidence" value="ECO:0007669"/>
    <property type="project" value="UniProtKB-KW"/>
</dbReference>
<dbReference type="GO" id="GO:0005925">
    <property type="term" value="C:focal adhesion"/>
    <property type="evidence" value="ECO:0007669"/>
    <property type="project" value="TreeGrafter"/>
</dbReference>
<dbReference type="PANTHER" id="PTHR24207">
    <property type="entry name" value="ZYX102 PROTEIN"/>
    <property type="match status" value="1"/>
</dbReference>
<keyword evidence="9" id="KW-1185">Reference proteome</keyword>
<proteinExistence type="predicted"/>
<evidence type="ECO:0000256" key="3">
    <source>
        <dbReference type="ARBA" id="ARBA00022833"/>
    </source>
</evidence>
<keyword evidence="2" id="KW-0677">Repeat</keyword>
<evidence type="ECO:0000256" key="4">
    <source>
        <dbReference type="ARBA" id="ARBA00023038"/>
    </source>
</evidence>
<name>A0A8D2KWA6_VARKO</name>
<dbReference type="Pfam" id="PF00412">
    <property type="entry name" value="LIM"/>
    <property type="match status" value="2"/>
</dbReference>
<reference evidence="8" key="2">
    <citation type="submission" date="2025-09" db="UniProtKB">
        <authorList>
            <consortium name="Ensembl"/>
        </authorList>
    </citation>
    <scope>IDENTIFICATION</scope>
</reference>
<keyword evidence="3 5" id="KW-0862">Zinc</keyword>
<sequence length="206" mass="22682">PPRWGGLVSLRQRGRRSTRSPQVRPAQLPEQRQLRGYHAGCFACRSCHCALAGQRYYQQEGRPLCAPCYQVGAFAGGRALPPGCGSRHSPWVGQPPPPHCLLSPPARLQNTLEKCGACRDLITDQIVWAMGHGYHPECFTCAACGRAMGDETFAVGDDHEVLCLDDFYRCGRRCWARLGGIGSGGSTRDRKARFTVDRALSIKKQN</sequence>
<accession>A0A8D2KWA6</accession>
<evidence type="ECO:0000256" key="6">
    <source>
        <dbReference type="SAM" id="MobiDB-lite"/>
    </source>
</evidence>
<feature type="domain" description="LIM zinc-binding" evidence="7">
    <location>
        <begin position="113"/>
        <end position="173"/>
    </location>
</feature>
<evidence type="ECO:0000256" key="1">
    <source>
        <dbReference type="ARBA" id="ARBA00022723"/>
    </source>
</evidence>
<evidence type="ECO:0000256" key="2">
    <source>
        <dbReference type="ARBA" id="ARBA00022737"/>
    </source>
</evidence>
<dbReference type="GO" id="GO:0001725">
    <property type="term" value="C:stress fiber"/>
    <property type="evidence" value="ECO:0007669"/>
    <property type="project" value="TreeGrafter"/>
</dbReference>
<protein>
    <recommendedName>
        <fullName evidence="7">LIM zinc-binding domain-containing protein</fullName>
    </recommendedName>
</protein>
<evidence type="ECO:0000259" key="7">
    <source>
        <dbReference type="PROSITE" id="PS50023"/>
    </source>
</evidence>
<evidence type="ECO:0000313" key="9">
    <source>
        <dbReference type="Proteomes" id="UP000694545"/>
    </source>
</evidence>
<dbReference type="PANTHER" id="PTHR24207:SF1">
    <property type="entry name" value="FILAMIN-BINDING LIM PROTEIN 1"/>
    <property type="match status" value="1"/>
</dbReference>
<reference evidence="8" key="1">
    <citation type="submission" date="2025-08" db="UniProtKB">
        <authorList>
            <consortium name="Ensembl"/>
        </authorList>
    </citation>
    <scope>IDENTIFICATION</scope>
</reference>
<evidence type="ECO:0000256" key="5">
    <source>
        <dbReference type="PROSITE-ProRule" id="PRU00125"/>
    </source>
</evidence>